<dbReference type="SMART" id="SM01321">
    <property type="entry name" value="Y1_Tnp"/>
    <property type="match status" value="1"/>
</dbReference>
<name>A0A328C5E5_9DELT</name>
<dbReference type="GO" id="GO:0006313">
    <property type="term" value="P:DNA transposition"/>
    <property type="evidence" value="ECO:0007669"/>
    <property type="project" value="InterPro"/>
</dbReference>
<feature type="region of interest" description="Disordered" evidence="1">
    <location>
        <begin position="212"/>
        <end position="235"/>
    </location>
</feature>
<dbReference type="SUPFAM" id="SSF143422">
    <property type="entry name" value="Transposase IS200-like"/>
    <property type="match status" value="1"/>
</dbReference>
<reference evidence="3 4" key="1">
    <citation type="submission" date="2018-05" db="EMBL/GenBank/DDBJ databases">
        <title>Lujinxingia marina gen. nov. sp. nov., a new facultative anaerobic member of the class Deltaproteobacteria, and proposal of Lujinxingaceae fam. nov.</title>
        <authorList>
            <person name="Li C.-M."/>
        </authorList>
    </citation>
    <scope>NUCLEOTIDE SEQUENCE [LARGE SCALE GENOMIC DNA]</scope>
    <source>
        <strain evidence="3 4">B210</strain>
    </source>
</reference>
<keyword evidence="4" id="KW-1185">Reference proteome</keyword>
<proteinExistence type="predicted"/>
<evidence type="ECO:0000313" key="3">
    <source>
        <dbReference type="EMBL" id="RAL21216.1"/>
    </source>
</evidence>
<dbReference type="Proteomes" id="UP000249169">
    <property type="component" value="Unassembled WGS sequence"/>
</dbReference>
<dbReference type="PANTHER" id="PTHR34322:SF2">
    <property type="entry name" value="TRANSPOSASE IS200-LIKE DOMAIN-CONTAINING PROTEIN"/>
    <property type="match status" value="1"/>
</dbReference>
<dbReference type="GO" id="GO:0004803">
    <property type="term" value="F:transposase activity"/>
    <property type="evidence" value="ECO:0007669"/>
    <property type="project" value="InterPro"/>
</dbReference>
<dbReference type="AlphaFoldDB" id="A0A328C5E5"/>
<dbReference type="Gene3D" id="3.30.70.1290">
    <property type="entry name" value="Transposase IS200-like"/>
    <property type="match status" value="1"/>
</dbReference>
<dbReference type="OrthoDB" id="9800147at2"/>
<accession>A0A328C5E5</accession>
<comment type="caution">
    <text evidence="3">The sequence shown here is derived from an EMBL/GenBank/DDBJ whole genome shotgun (WGS) entry which is preliminary data.</text>
</comment>
<dbReference type="InterPro" id="IPR002686">
    <property type="entry name" value="Transposase_17"/>
</dbReference>
<evidence type="ECO:0000259" key="2">
    <source>
        <dbReference type="SMART" id="SM01321"/>
    </source>
</evidence>
<dbReference type="PANTHER" id="PTHR34322">
    <property type="entry name" value="TRANSPOSASE, Y1_TNP DOMAIN-CONTAINING"/>
    <property type="match status" value="1"/>
</dbReference>
<feature type="domain" description="Transposase IS200-like" evidence="2">
    <location>
        <begin position="8"/>
        <end position="117"/>
    </location>
</feature>
<dbReference type="InterPro" id="IPR036515">
    <property type="entry name" value="Transposase_17_sf"/>
</dbReference>
<dbReference type="GO" id="GO:0003677">
    <property type="term" value="F:DNA binding"/>
    <property type="evidence" value="ECO:0007669"/>
    <property type="project" value="InterPro"/>
</dbReference>
<sequence>MTLPRRHLKLQRVVLCRRTHERQFLLRPDDTLNSIMAYELLRSAKRHNIALHGFVAMGNHIHIVATDREASRSQFMRDTIAGVAKARNRHLNRSGYLWDSRGYHDLVVLDREAHARQLIYTWLNPVRAGLAKHPKHYPGFMILPEHWGNPLRIEKPKGLYGRRSQEVVEFTPQPPPGYEDMSLDEVKAHFNALLQDALAELLAEMRKQKRRFKKTTSLQKIRPTSRPKSPAVKQLSAPRFCASTPELQARAEKRWRTFQDAYRRARARWKRGKGNCTFPSGTLWLRCHTPIQCSPTAPDEPGTVSVCV</sequence>
<dbReference type="EMBL" id="QHKO01000006">
    <property type="protein sequence ID" value="RAL21216.1"/>
    <property type="molecule type" value="Genomic_DNA"/>
</dbReference>
<gene>
    <name evidence="3" type="ORF">DL240_13875</name>
</gene>
<evidence type="ECO:0000313" key="4">
    <source>
        <dbReference type="Proteomes" id="UP000249169"/>
    </source>
</evidence>
<evidence type="ECO:0000256" key="1">
    <source>
        <dbReference type="SAM" id="MobiDB-lite"/>
    </source>
</evidence>
<protein>
    <recommendedName>
        <fullName evidence="2">Transposase IS200-like domain-containing protein</fullName>
    </recommendedName>
</protein>
<dbReference type="RefSeq" id="WP_111730504.1">
    <property type="nucleotide sequence ID" value="NZ_QHKO01000006.1"/>
</dbReference>
<organism evidence="3 4">
    <name type="scientific">Lujinxingia litoralis</name>
    <dbReference type="NCBI Taxonomy" id="2211119"/>
    <lineage>
        <taxon>Bacteria</taxon>
        <taxon>Deltaproteobacteria</taxon>
        <taxon>Bradymonadales</taxon>
        <taxon>Lujinxingiaceae</taxon>
        <taxon>Lujinxingia</taxon>
    </lineage>
</organism>